<evidence type="ECO:0000256" key="1">
    <source>
        <dbReference type="SAM" id="MobiDB-lite"/>
    </source>
</evidence>
<feature type="compositionally biased region" description="Basic residues" evidence="1">
    <location>
        <begin position="334"/>
        <end position="343"/>
    </location>
</feature>
<organism evidence="2 3">
    <name type="scientific">Helianthus annuus</name>
    <name type="common">Common sunflower</name>
    <dbReference type="NCBI Taxonomy" id="4232"/>
    <lineage>
        <taxon>Eukaryota</taxon>
        <taxon>Viridiplantae</taxon>
        <taxon>Streptophyta</taxon>
        <taxon>Embryophyta</taxon>
        <taxon>Tracheophyta</taxon>
        <taxon>Spermatophyta</taxon>
        <taxon>Magnoliopsida</taxon>
        <taxon>eudicotyledons</taxon>
        <taxon>Gunneridae</taxon>
        <taxon>Pentapetalae</taxon>
        <taxon>asterids</taxon>
        <taxon>campanulids</taxon>
        <taxon>Asterales</taxon>
        <taxon>Asteraceae</taxon>
        <taxon>Asteroideae</taxon>
        <taxon>Heliantheae alliance</taxon>
        <taxon>Heliantheae</taxon>
        <taxon>Helianthus</taxon>
    </lineage>
</organism>
<feature type="compositionally biased region" description="Basic residues" evidence="1">
    <location>
        <begin position="304"/>
        <end position="313"/>
    </location>
</feature>
<dbReference type="Proteomes" id="UP000215914">
    <property type="component" value="Unassembled WGS sequence"/>
</dbReference>
<proteinExistence type="predicted"/>
<dbReference type="AlphaFoldDB" id="A0A9K3MXH5"/>
<evidence type="ECO:0000313" key="2">
    <source>
        <dbReference type="EMBL" id="KAF5778913.1"/>
    </source>
</evidence>
<keyword evidence="3" id="KW-1185">Reference proteome</keyword>
<reference evidence="2" key="2">
    <citation type="submission" date="2020-06" db="EMBL/GenBank/DDBJ databases">
        <title>Helianthus annuus Genome sequencing and assembly Release 2.</title>
        <authorList>
            <person name="Gouzy J."/>
            <person name="Langlade N."/>
            <person name="Munos S."/>
        </authorList>
    </citation>
    <scope>NUCLEOTIDE SEQUENCE</scope>
    <source>
        <tissue evidence="2">Leaves</tissue>
    </source>
</reference>
<gene>
    <name evidence="2" type="ORF">HanXRQr2_Chr12g0553181</name>
</gene>
<feature type="region of interest" description="Disordered" evidence="1">
    <location>
        <begin position="304"/>
        <end position="368"/>
    </location>
</feature>
<sequence>MRLGYAGFLNDPAYTKSKFSRPYKFLVHCVIHALGHRKGAYDEAPDNIMNIISFLILNRPYNISQVIFNHMLDNIKGERYVQYPRFVQMLIDDQVQHLPKDDGDELRLEHMDSETLKRLDVYRGVKKGDEPKFRQKFAAIKKADYEAPENDKWRQYNSISDDETKKMEPLLLKKTRWWVKKDEKSRKRTPKVTVPKVVQKGDTYTKKKKSPPRLVDEPVIAPQEVIDKGVDLLNMSFAEYERLSAAQVAKNAAKSIENVESTAVDEALKETLVEGEMHTDSSETKSEIEVTQIAPISYVSGKFKLKKTPKKKKASDEEDATYEPTPPEKEKLKMKGIRKRKAHLTGEVPKRHKVRKVTTSIPDQIPEIEKPKSVEIEIPIQSEFKIATPPTSHVQQSVPILEEIREKTPEQPPKTVEEPSSATKKPPTP</sequence>
<evidence type="ECO:0000313" key="3">
    <source>
        <dbReference type="Proteomes" id="UP000215914"/>
    </source>
</evidence>
<dbReference type="EMBL" id="MNCJ02000327">
    <property type="protein sequence ID" value="KAF5778913.1"/>
    <property type="molecule type" value="Genomic_DNA"/>
</dbReference>
<name>A0A9K3MXH5_HELAN</name>
<comment type="caution">
    <text evidence="2">The sequence shown here is derived from an EMBL/GenBank/DDBJ whole genome shotgun (WGS) entry which is preliminary data.</text>
</comment>
<protein>
    <submittedName>
        <fullName evidence="2">Uncharacterized protein</fullName>
    </submittedName>
</protein>
<dbReference type="Gramene" id="mRNA:HanXRQr2_Chr12g0553181">
    <property type="protein sequence ID" value="mRNA:HanXRQr2_Chr12g0553181"/>
    <property type="gene ID" value="HanXRQr2_Chr12g0553181"/>
</dbReference>
<accession>A0A9K3MXH5</accession>
<feature type="region of interest" description="Disordered" evidence="1">
    <location>
        <begin position="388"/>
        <end position="429"/>
    </location>
</feature>
<reference evidence="2" key="1">
    <citation type="journal article" date="2017" name="Nature">
        <title>The sunflower genome provides insights into oil metabolism, flowering and Asterid evolution.</title>
        <authorList>
            <person name="Badouin H."/>
            <person name="Gouzy J."/>
            <person name="Grassa C.J."/>
            <person name="Murat F."/>
            <person name="Staton S.E."/>
            <person name="Cottret L."/>
            <person name="Lelandais-Briere C."/>
            <person name="Owens G.L."/>
            <person name="Carrere S."/>
            <person name="Mayjonade B."/>
            <person name="Legrand L."/>
            <person name="Gill N."/>
            <person name="Kane N.C."/>
            <person name="Bowers J.E."/>
            <person name="Hubner S."/>
            <person name="Bellec A."/>
            <person name="Berard A."/>
            <person name="Berges H."/>
            <person name="Blanchet N."/>
            <person name="Boniface M.C."/>
            <person name="Brunel D."/>
            <person name="Catrice O."/>
            <person name="Chaidir N."/>
            <person name="Claudel C."/>
            <person name="Donnadieu C."/>
            <person name="Faraut T."/>
            <person name="Fievet G."/>
            <person name="Helmstetter N."/>
            <person name="King M."/>
            <person name="Knapp S.J."/>
            <person name="Lai Z."/>
            <person name="Le Paslier M.C."/>
            <person name="Lippi Y."/>
            <person name="Lorenzon L."/>
            <person name="Mandel J.R."/>
            <person name="Marage G."/>
            <person name="Marchand G."/>
            <person name="Marquand E."/>
            <person name="Bret-Mestries E."/>
            <person name="Morien E."/>
            <person name="Nambeesan S."/>
            <person name="Nguyen T."/>
            <person name="Pegot-Espagnet P."/>
            <person name="Pouilly N."/>
            <person name="Raftis F."/>
            <person name="Sallet E."/>
            <person name="Schiex T."/>
            <person name="Thomas J."/>
            <person name="Vandecasteele C."/>
            <person name="Vares D."/>
            <person name="Vear F."/>
            <person name="Vautrin S."/>
            <person name="Crespi M."/>
            <person name="Mangin B."/>
            <person name="Burke J.M."/>
            <person name="Salse J."/>
            <person name="Munos S."/>
            <person name="Vincourt P."/>
            <person name="Rieseberg L.H."/>
            <person name="Langlade N.B."/>
        </authorList>
    </citation>
    <scope>NUCLEOTIDE SEQUENCE</scope>
    <source>
        <tissue evidence="2">Leaves</tissue>
    </source>
</reference>
<feature type="compositionally biased region" description="Polar residues" evidence="1">
    <location>
        <begin position="389"/>
        <end position="398"/>
    </location>
</feature>